<dbReference type="Gene3D" id="1.25.40.20">
    <property type="entry name" value="Ankyrin repeat-containing domain"/>
    <property type="match status" value="1"/>
</dbReference>
<sequence>MVDKARPGPLHSSSRNDRIQTASVSTDADNDEDHNFKIPSSELLRVLQGVAVATKMPAINVEPIVQWVSSYGTHKHDMADSLSFRDWNEGTSSNFLKDEESLQLANLALGVTFLREKSRRAQGDVSASRLALVWGLIHGALTSPLLRQPLGTVSRSAQGFLAVPLCSLVEDGNIDELFRLHVWLPDGQRGDPDFAIHSHQPFAQSWILAGEGRNHSYGVKPVADSADATHAEYELAWHDGRKMDTTYKTHQTSSTVANTRVLMHATPTQLAVHTSGMTYTIPEATFHRTEVLPDTFHATLFFFDSRRGFIKDARVLGPMDVESKTQLRDAAGVTSTTLANMVNAVRSWETFMLQGQHHAQRAEWEHALRAFNSALNLCESVEKFPNSARYRHLVLGELGNTNRRFGRYEKAKEILEQALQEMGPSLQRVEFSGELGVVYRHMNRLEEAKHAFQIQYNTAKQLQFERAMCRAVGNLGMTNYQLSQQKGDEALLEMAIEQLSERVHSARHIKETINSQPNLTTRLQWLKVATTWESIGLSRLSLCYAAQGNAKQAISTALESLNISNRSEDSTVVAMSRFFYGRALLLNRQLEEALKQFNPRTMCTPAIALCKEPSEEHCQYLRELVDVGVDMDLVDEQGYTALDYAVFNGDTKTEELVLEGLRRKLKGDVERELNERQAEARIRKGYRELFQEKMRPVLLSGDGLQALRHMYANELAADEEKQRMFDGLKFMRFLDFLHFGKIPRSSDNLAQQFLSRPDKSGRVSTAEFVIFFSYRWINKESGASSPDDTKNTQYRRMIDAAEQFLKLRPSVDRERLGIWIDQACINQDDPASGVSALPMILVQCDAVISLFDDTYHQRAWCSVEVMMVQTLRKSYSQHLWYEQVLAPQPQGDNDAGESGNEKWILREGPIELEIVMAEKQLTFEEDRTKVLFLERQSRLLG</sequence>
<evidence type="ECO:0000313" key="3">
    <source>
        <dbReference type="Proteomes" id="UP000226031"/>
    </source>
</evidence>
<dbReference type="Proteomes" id="UP000226031">
    <property type="component" value="Unassembled WGS sequence"/>
</dbReference>
<evidence type="ECO:0000313" key="2">
    <source>
        <dbReference type="EMBL" id="PGH30335.1"/>
    </source>
</evidence>
<comment type="caution">
    <text evidence="2">The sequence shown here is derived from an EMBL/GenBank/DDBJ whole genome shotgun (WGS) entry which is preliminary data.</text>
</comment>
<evidence type="ECO:0000256" key="1">
    <source>
        <dbReference type="SAM" id="MobiDB-lite"/>
    </source>
</evidence>
<gene>
    <name evidence="2" type="ORF">GX50_06893</name>
</gene>
<protein>
    <submittedName>
        <fullName evidence="2">Uncharacterized protein</fullName>
    </submittedName>
</protein>
<name>A0A2B7Z9U8_9EURO</name>
<reference evidence="2 3" key="1">
    <citation type="submission" date="2017-10" db="EMBL/GenBank/DDBJ databases">
        <title>Comparative genomics in systemic dimorphic fungi from Ajellomycetaceae.</title>
        <authorList>
            <person name="Munoz J.F."/>
            <person name="Mcewen J.G."/>
            <person name="Clay O.K."/>
            <person name="Cuomo C.A."/>
        </authorList>
    </citation>
    <scope>NUCLEOTIDE SEQUENCE [LARGE SCALE GENOMIC DNA]</scope>
    <source>
        <strain evidence="2 3">UAMH4076</strain>
    </source>
</reference>
<dbReference type="InterPro" id="IPR011990">
    <property type="entry name" value="TPR-like_helical_dom_sf"/>
</dbReference>
<dbReference type="InterPro" id="IPR036770">
    <property type="entry name" value="Ankyrin_rpt-contain_sf"/>
</dbReference>
<keyword evidence="3" id="KW-1185">Reference proteome</keyword>
<dbReference type="InterPro" id="IPR019734">
    <property type="entry name" value="TPR_rpt"/>
</dbReference>
<dbReference type="SMART" id="SM00028">
    <property type="entry name" value="TPR"/>
    <property type="match status" value="4"/>
</dbReference>
<dbReference type="SUPFAM" id="SSF48403">
    <property type="entry name" value="Ankyrin repeat"/>
    <property type="match status" value="1"/>
</dbReference>
<dbReference type="SUPFAM" id="SSF48452">
    <property type="entry name" value="TPR-like"/>
    <property type="match status" value="1"/>
</dbReference>
<dbReference type="Pfam" id="PF13181">
    <property type="entry name" value="TPR_8"/>
    <property type="match status" value="1"/>
</dbReference>
<accession>A0A2B7Z9U8</accession>
<organism evidence="2 3">
    <name type="scientific">[Emmonsia] crescens</name>
    <dbReference type="NCBI Taxonomy" id="73230"/>
    <lineage>
        <taxon>Eukaryota</taxon>
        <taxon>Fungi</taxon>
        <taxon>Dikarya</taxon>
        <taxon>Ascomycota</taxon>
        <taxon>Pezizomycotina</taxon>
        <taxon>Eurotiomycetes</taxon>
        <taxon>Eurotiomycetidae</taxon>
        <taxon>Onygenales</taxon>
        <taxon>Ajellomycetaceae</taxon>
        <taxon>Emergomyces</taxon>
    </lineage>
</organism>
<dbReference type="VEuPathDB" id="FungiDB:EMCG_02561"/>
<dbReference type="EMBL" id="PDND01000178">
    <property type="protein sequence ID" value="PGH30335.1"/>
    <property type="molecule type" value="Genomic_DNA"/>
</dbReference>
<feature type="region of interest" description="Disordered" evidence="1">
    <location>
        <begin position="1"/>
        <end position="35"/>
    </location>
</feature>
<proteinExistence type="predicted"/>
<dbReference type="Gene3D" id="1.25.40.10">
    <property type="entry name" value="Tetratricopeptide repeat domain"/>
    <property type="match status" value="1"/>
</dbReference>
<dbReference type="AlphaFoldDB" id="A0A2B7Z9U8"/>